<feature type="chain" id="PRO_5039390598" evidence="1">
    <location>
        <begin position="17"/>
        <end position="178"/>
    </location>
</feature>
<dbReference type="OrthoDB" id="7789165at2759"/>
<feature type="signal peptide" evidence="1">
    <location>
        <begin position="1"/>
        <end position="16"/>
    </location>
</feature>
<keyword evidence="2" id="KW-1185">Reference proteome</keyword>
<reference evidence="3" key="1">
    <citation type="submission" date="2025-08" db="UniProtKB">
        <authorList>
            <consortium name="RefSeq"/>
        </authorList>
    </citation>
    <scope>IDENTIFICATION</scope>
    <source>
        <strain evidence="3">15112-1751.03</strain>
        <tissue evidence="3">Whole Adult</tissue>
    </source>
</reference>
<dbReference type="PANTHER" id="PTHR20898:SF0">
    <property type="entry name" value="DAEDALUS ON 3-RELATED"/>
    <property type="match status" value="1"/>
</dbReference>
<dbReference type="Pfam" id="PF06477">
    <property type="entry name" value="DUF1091"/>
    <property type="match status" value="1"/>
</dbReference>
<name>A0A9C6T3Q0_DROAB</name>
<dbReference type="InterPro" id="IPR010512">
    <property type="entry name" value="DUF1091"/>
</dbReference>
<dbReference type="GeneID" id="127565411"/>
<proteinExistence type="predicted"/>
<dbReference type="SMART" id="SM00697">
    <property type="entry name" value="DM8"/>
    <property type="match status" value="1"/>
</dbReference>
<organism evidence="2 3">
    <name type="scientific">Drosophila albomicans</name>
    <name type="common">Fruit fly</name>
    <dbReference type="NCBI Taxonomy" id="7291"/>
    <lineage>
        <taxon>Eukaryota</taxon>
        <taxon>Metazoa</taxon>
        <taxon>Ecdysozoa</taxon>
        <taxon>Arthropoda</taxon>
        <taxon>Hexapoda</taxon>
        <taxon>Insecta</taxon>
        <taxon>Pterygota</taxon>
        <taxon>Neoptera</taxon>
        <taxon>Endopterygota</taxon>
        <taxon>Diptera</taxon>
        <taxon>Brachycera</taxon>
        <taxon>Muscomorpha</taxon>
        <taxon>Ephydroidea</taxon>
        <taxon>Drosophilidae</taxon>
        <taxon>Drosophila</taxon>
    </lineage>
</organism>
<evidence type="ECO:0000313" key="2">
    <source>
        <dbReference type="Proteomes" id="UP000515160"/>
    </source>
</evidence>
<keyword evidence="1" id="KW-0732">Signal</keyword>
<dbReference type="RefSeq" id="XP_051859547.1">
    <property type="nucleotide sequence ID" value="XM_052003587.1"/>
</dbReference>
<dbReference type="Proteomes" id="UP000515160">
    <property type="component" value="Chromosome 3"/>
</dbReference>
<gene>
    <name evidence="3" type="primary">LOC127565411</name>
</gene>
<sequence>MRALLIILLLCGIVSPDRRYRFTNIKCNVLDKSYVSFAQCKLKVIGRGIIALTIDAKLLTGPFNNAKVNLSLWKKYSEFRPFIFNSSLDFCKAMACTNSTLTFHRIIYRAFLKYSNINQTCPYDKELYVRDWVLKEEQLKYLPLPTGEYQVRLKAYTDNECKATVYVNFSVKEDLMQS</sequence>
<evidence type="ECO:0000256" key="1">
    <source>
        <dbReference type="SAM" id="SignalP"/>
    </source>
</evidence>
<dbReference type="AlphaFoldDB" id="A0A9C6T3Q0"/>
<evidence type="ECO:0000313" key="3">
    <source>
        <dbReference type="RefSeq" id="XP_051859547.1"/>
    </source>
</evidence>
<dbReference type="PANTHER" id="PTHR20898">
    <property type="entry name" value="DAEDALUS ON 3-RELATED-RELATED"/>
    <property type="match status" value="1"/>
</dbReference>
<protein>
    <submittedName>
        <fullName evidence="3">Uncharacterized protein LOC127565411</fullName>
    </submittedName>
</protein>
<accession>A0A9C6T3Q0</accession>